<evidence type="ECO:0000256" key="1">
    <source>
        <dbReference type="SAM" id="MobiDB-lite"/>
    </source>
</evidence>
<name>A0A5C3NY45_9APHY</name>
<feature type="compositionally biased region" description="Basic and acidic residues" evidence="1">
    <location>
        <begin position="30"/>
        <end position="40"/>
    </location>
</feature>
<accession>A0A5C3NY45</accession>
<keyword evidence="3" id="KW-1185">Reference proteome</keyword>
<dbReference type="Proteomes" id="UP000308197">
    <property type="component" value="Unassembled WGS sequence"/>
</dbReference>
<sequence>MYVQRTAPATWVSCGLAASTRSPRIPQVETHGKGTYHDHTAPPSLPDGEGRTPDVRDLIESQRDVSLRMARYTTYPTYARSSGCPANLLSSSDSDAFSDSEDRRLLRFQEGEASSGLKRGGLRDFARPLLRDDLLLSDAGWESSPFRASVPLRVGEPSAFCAASVAAVMSGAFEVGRLG</sequence>
<dbReference type="EMBL" id="ML211683">
    <property type="protein sequence ID" value="TFK80930.1"/>
    <property type="molecule type" value="Genomic_DNA"/>
</dbReference>
<protein>
    <submittedName>
        <fullName evidence="2">Uncharacterized protein</fullName>
    </submittedName>
</protein>
<gene>
    <name evidence="2" type="ORF">K466DRAFT_361471</name>
</gene>
<dbReference type="AlphaFoldDB" id="A0A5C3NY45"/>
<reference evidence="2 3" key="1">
    <citation type="journal article" date="2019" name="Nat. Ecol. Evol.">
        <title>Megaphylogeny resolves global patterns of mushroom evolution.</title>
        <authorList>
            <person name="Varga T."/>
            <person name="Krizsan K."/>
            <person name="Foldi C."/>
            <person name="Dima B."/>
            <person name="Sanchez-Garcia M."/>
            <person name="Sanchez-Ramirez S."/>
            <person name="Szollosi G.J."/>
            <person name="Szarkandi J.G."/>
            <person name="Papp V."/>
            <person name="Albert L."/>
            <person name="Andreopoulos W."/>
            <person name="Angelini C."/>
            <person name="Antonin V."/>
            <person name="Barry K.W."/>
            <person name="Bougher N.L."/>
            <person name="Buchanan P."/>
            <person name="Buyck B."/>
            <person name="Bense V."/>
            <person name="Catcheside P."/>
            <person name="Chovatia M."/>
            <person name="Cooper J."/>
            <person name="Damon W."/>
            <person name="Desjardin D."/>
            <person name="Finy P."/>
            <person name="Geml J."/>
            <person name="Haridas S."/>
            <person name="Hughes K."/>
            <person name="Justo A."/>
            <person name="Karasinski D."/>
            <person name="Kautmanova I."/>
            <person name="Kiss B."/>
            <person name="Kocsube S."/>
            <person name="Kotiranta H."/>
            <person name="LaButti K.M."/>
            <person name="Lechner B.E."/>
            <person name="Liimatainen K."/>
            <person name="Lipzen A."/>
            <person name="Lukacs Z."/>
            <person name="Mihaltcheva S."/>
            <person name="Morgado L.N."/>
            <person name="Niskanen T."/>
            <person name="Noordeloos M.E."/>
            <person name="Ohm R.A."/>
            <person name="Ortiz-Santana B."/>
            <person name="Ovrebo C."/>
            <person name="Racz N."/>
            <person name="Riley R."/>
            <person name="Savchenko A."/>
            <person name="Shiryaev A."/>
            <person name="Soop K."/>
            <person name="Spirin V."/>
            <person name="Szebenyi C."/>
            <person name="Tomsovsky M."/>
            <person name="Tulloss R.E."/>
            <person name="Uehling J."/>
            <person name="Grigoriev I.V."/>
            <person name="Vagvolgyi C."/>
            <person name="Papp T."/>
            <person name="Martin F.M."/>
            <person name="Miettinen O."/>
            <person name="Hibbett D.S."/>
            <person name="Nagy L.G."/>
        </authorList>
    </citation>
    <scope>NUCLEOTIDE SEQUENCE [LARGE SCALE GENOMIC DNA]</scope>
    <source>
        <strain evidence="2 3">HHB13444</strain>
    </source>
</reference>
<evidence type="ECO:0000313" key="2">
    <source>
        <dbReference type="EMBL" id="TFK80930.1"/>
    </source>
</evidence>
<evidence type="ECO:0000313" key="3">
    <source>
        <dbReference type="Proteomes" id="UP000308197"/>
    </source>
</evidence>
<dbReference type="InParanoid" id="A0A5C3NY45"/>
<feature type="region of interest" description="Disordered" evidence="1">
    <location>
        <begin position="22"/>
        <end position="54"/>
    </location>
</feature>
<organism evidence="2 3">
    <name type="scientific">Polyporus arcularius HHB13444</name>
    <dbReference type="NCBI Taxonomy" id="1314778"/>
    <lineage>
        <taxon>Eukaryota</taxon>
        <taxon>Fungi</taxon>
        <taxon>Dikarya</taxon>
        <taxon>Basidiomycota</taxon>
        <taxon>Agaricomycotina</taxon>
        <taxon>Agaricomycetes</taxon>
        <taxon>Polyporales</taxon>
        <taxon>Polyporaceae</taxon>
        <taxon>Polyporus</taxon>
    </lineage>
</organism>
<proteinExistence type="predicted"/>